<dbReference type="EMBL" id="JAIWYP010000015">
    <property type="protein sequence ID" value="KAH3705676.1"/>
    <property type="molecule type" value="Genomic_DNA"/>
</dbReference>
<dbReference type="Proteomes" id="UP000828390">
    <property type="component" value="Unassembled WGS sequence"/>
</dbReference>
<sequence>MQTDCDDPTPARGRVNTSSTLFSTVVNVSCVEGYQLSGSNVITCQEDGTWSGKAICDPSGNYHIHMFSYCLRHSFL</sequence>
<dbReference type="InterPro" id="IPR035976">
    <property type="entry name" value="Sushi/SCR/CCP_sf"/>
</dbReference>
<proteinExistence type="predicted"/>
<reference evidence="6" key="2">
    <citation type="submission" date="2020-11" db="EMBL/GenBank/DDBJ databases">
        <authorList>
            <person name="McCartney M.A."/>
            <person name="Auch B."/>
            <person name="Kono T."/>
            <person name="Mallez S."/>
            <person name="Becker A."/>
            <person name="Gohl D.M."/>
            <person name="Silverstein K.A.T."/>
            <person name="Koren S."/>
            <person name="Bechman K.B."/>
            <person name="Herman A."/>
            <person name="Abrahante J.E."/>
            <person name="Garbe J."/>
        </authorList>
    </citation>
    <scope>NUCLEOTIDE SEQUENCE</scope>
    <source>
        <strain evidence="6">Duluth1</strain>
        <tissue evidence="6">Whole animal</tissue>
    </source>
</reference>
<dbReference type="SUPFAM" id="SSF57535">
    <property type="entry name" value="Complement control module/SCR domain"/>
    <property type="match status" value="1"/>
</dbReference>
<reference evidence="6" key="1">
    <citation type="journal article" date="2019" name="bioRxiv">
        <title>The Genome of the Zebra Mussel, Dreissena polymorpha: A Resource for Invasive Species Research.</title>
        <authorList>
            <person name="McCartney M.A."/>
            <person name="Auch B."/>
            <person name="Kono T."/>
            <person name="Mallez S."/>
            <person name="Zhang Y."/>
            <person name="Obille A."/>
            <person name="Becker A."/>
            <person name="Abrahante J.E."/>
            <person name="Garbe J."/>
            <person name="Badalamenti J.P."/>
            <person name="Herman A."/>
            <person name="Mangelson H."/>
            <person name="Liachko I."/>
            <person name="Sullivan S."/>
            <person name="Sone E.D."/>
            <person name="Koren S."/>
            <person name="Silverstein K.A.T."/>
            <person name="Beckman K.B."/>
            <person name="Gohl D.M."/>
        </authorList>
    </citation>
    <scope>NUCLEOTIDE SEQUENCE</scope>
    <source>
        <strain evidence="6">Duluth1</strain>
        <tissue evidence="6">Whole animal</tissue>
    </source>
</reference>
<keyword evidence="1" id="KW-0732">Signal</keyword>
<evidence type="ECO:0000313" key="7">
    <source>
        <dbReference type="Proteomes" id="UP000828390"/>
    </source>
</evidence>
<accession>A0A9D4BS55</accession>
<evidence type="ECO:0000256" key="3">
    <source>
        <dbReference type="ARBA" id="ARBA00023157"/>
    </source>
</evidence>
<dbReference type="Gene3D" id="2.10.70.10">
    <property type="entry name" value="Complement Module, domain 1"/>
    <property type="match status" value="1"/>
</dbReference>
<dbReference type="Pfam" id="PF00084">
    <property type="entry name" value="Sushi"/>
    <property type="match status" value="1"/>
</dbReference>
<keyword evidence="3" id="KW-1015">Disulfide bond</keyword>
<comment type="caution">
    <text evidence="6">The sequence shown here is derived from an EMBL/GenBank/DDBJ whole genome shotgun (WGS) entry which is preliminary data.</text>
</comment>
<keyword evidence="2" id="KW-0677">Repeat</keyword>
<dbReference type="PROSITE" id="PS50923">
    <property type="entry name" value="SUSHI"/>
    <property type="match status" value="1"/>
</dbReference>
<name>A0A9D4BS55_DREPO</name>
<evidence type="ECO:0000313" key="6">
    <source>
        <dbReference type="EMBL" id="KAH3705676.1"/>
    </source>
</evidence>
<dbReference type="AlphaFoldDB" id="A0A9D4BS55"/>
<protein>
    <recommendedName>
        <fullName evidence="5">Sushi domain-containing protein</fullName>
    </recommendedName>
</protein>
<evidence type="ECO:0000259" key="5">
    <source>
        <dbReference type="PROSITE" id="PS50923"/>
    </source>
</evidence>
<dbReference type="PANTHER" id="PTHR45656">
    <property type="entry name" value="PROTEIN CBR-CLEC-78"/>
    <property type="match status" value="1"/>
</dbReference>
<dbReference type="CDD" id="cd00033">
    <property type="entry name" value="CCP"/>
    <property type="match status" value="1"/>
</dbReference>
<organism evidence="6 7">
    <name type="scientific">Dreissena polymorpha</name>
    <name type="common">Zebra mussel</name>
    <name type="synonym">Mytilus polymorpha</name>
    <dbReference type="NCBI Taxonomy" id="45954"/>
    <lineage>
        <taxon>Eukaryota</taxon>
        <taxon>Metazoa</taxon>
        <taxon>Spiralia</taxon>
        <taxon>Lophotrochozoa</taxon>
        <taxon>Mollusca</taxon>
        <taxon>Bivalvia</taxon>
        <taxon>Autobranchia</taxon>
        <taxon>Heteroconchia</taxon>
        <taxon>Euheterodonta</taxon>
        <taxon>Imparidentia</taxon>
        <taxon>Neoheterodontei</taxon>
        <taxon>Myida</taxon>
        <taxon>Dreissenoidea</taxon>
        <taxon>Dreissenidae</taxon>
        <taxon>Dreissena</taxon>
    </lineage>
</organism>
<dbReference type="SMART" id="SM00032">
    <property type="entry name" value="CCP"/>
    <property type="match status" value="1"/>
</dbReference>
<comment type="caution">
    <text evidence="4">Lacks conserved residue(s) required for the propagation of feature annotation.</text>
</comment>
<dbReference type="PANTHER" id="PTHR45656:SF4">
    <property type="entry name" value="PROTEIN CBR-CLEC-78"/>
    <property type="match status" value="1"/>
</dbReference>
<keyword evidence="4" id="KW-0768">Sushi</keyword>
<feature type="domain" description="Sushi" evidence="5">
    <location>
        <begin position="3"/>
        <end position="58"/>
    </location>
</feature>
<evidence type="ECO:0000256" key="1">
    <source>
        <dbReference type="ARBA" id="ARBA00022729"/>
    </source>
</evidence>
<evidence type="ECO:0000256" key="4">
    <source>
        <dbReference type="PROSITE-ProRule" id="PRU00302"/>
    </source>
</evidence>
<keyword evidence="7" id="KW-1185">Reference proteome</keyword>
<gene>
    <name evidence="6" type="ORF">DPMN_080753</name>
</gene>
<evidence type="ECO:0000256" key="2">
    <source>
        <dbReference type="ARBA" id="ARBA00022737"/>
    </source>
</evidence>
<dbReference type="InterPro" id="IPR051277">
    <property type="entry name" value="SEZ6_CSMD_C4BPB_Regulators"/>
</dbReference>
<dbReference type="InterPro" id="IPR000436">
    <property type="entry name" value="Sushi_SCR_CCP_dom"/>
</dbReference>